<evidence type="ECO:0000259" key="8">
    <source>
        <dbReference type="Pfam" id="PF07559"/>
    </source>
</evidence>
<comment type="subcellular location">
    <subcellularLocation>
        <location evidence="1 5">Bacterial flagellum basal body</location>
    </subcellularLocation>
</comment>
<dbReference type="SUPFAM" id="SSF117143">
    <property type="entry name" value="Flagellar hook protein flgE"/>
    <property type="match status" value="1"/>
</dbReference>
<dbReference type="GO" id="GO:0009425">
    <property type="term" value="C:bacterial-type flagellum basal body"/>
    <property type="evidence" value="ECO:0007669"/>
    <property type="project" value="UniProtKB-SubCell"/>
</dbReference>
<evidence type="ECO:0000256" key="5">
    <source>
        <dbReference type="RuleBase" id="RU362116"/>
    </source>
</evidence>
<comment type="function">
    <text evidence="5">A flexible structure which links the flagellar filament to the drive apparatus in the basal body.</text>
</comment>
<evidence type="ECO:0000259" key="7">
    <source>
        <dbReference type="Pfam" id="PF06429"/>
    </source>
</evidence>
<dbReference type="InterPro" id="IPR001444">
    <property type="entry name" value="Flag_bb_rod_N"/>
</dbReference>
<comment type="similarity">
    <text evidence="2 5">Belongs to the flagella basal body rod proteins family.</text>
</comment>
<dbReference type="GO" id="GO:0005829">
    <property type="term" value="C:cytosol"/>
    <property type="evidence" value="ECO:0007669"/>
    <property type="project" value="TreeGrafter"/>
</dbReference>
<dbReference type="GO" id="GO:0071978">
    <property type="term" value="P:bacterial-type flagellum-dependent swarming motility"/>
    <property type="evidence" value="ECO:0007669"/>
    <property type="project" value="TreeGrafter"/>
</dbReference>
<dbReference type="RefSeq" id="WP_151969113.1">
    <property type="nucleotide sequence ID" value="NZ_AP019860.1"/>
</dbReference>
<reference evidence="10 11" key="1">
    <citation type="submission" date="2019-08" db="EMBL/GenBank/DDBJ databases">
        <title>Complete genome sequence of Candidatus Uab amorphum.</title>
        <authorList>
            <person name="Shiratori T."/>
            <person name="Suzuki S."/>
            <person name="Kakizawa Y."/>
            <person name="Ishida K."/>
        </authorList>
    </citation>
    <scope>NUCLEOTIDE SEQUENCE [LARGE SCALE GENOMIC DNA]</scope>
    <source>
        <strain evidence="10 11">SRT547</strain>
    </source>
</reference>
<dbReference type="PANTHER" id="PTHR30435">
    <property type="entry name" value="FLAGELLAR PROTEIN"/>
    <property type="match status" value="1"/>
</dbReference>
<dbReference type="Pfam" id="PF06429">
    <property type="entry name" value="Flg_bbr_C"/>
    <property type="match status" value="1"/>
</dbReference>
<keyword evidence="10" id="KW-0969">Cilium</keyword>
<feature type="domain" description="Flagellar hook protein FlgE/F/G-like D1" evidence="9">
    <location>
        <begin position="95"/>
        <end position="147"/>
    </location>
</feature>
<dbReference type="KEGG" id="uam:UABAM_03352"/>
<dbReference type="InterPro" id="IPR053967">
    <property type="entry name" value="LlgE_F_G-like_D1"/>
</dbReference>
<dbReference type="InterPro" id="IPR037058">
    <property type="entry name" value="Falgellar_hook_FlgE_sf"/>
</dbReference>
<sequence>MTNSLFSGVSGLSSYQKMLEVIGGNMANINTPGFKAGSFRAVENFSQTIKEAAAPNNITGGTNPVQVGGGANIGAIVANFGQGNFEQTGRNLDLAIEGEGFFVLNGGEQNLFSRVGSFALDEDSQLVDQISGFKVIDVNNQPITINTEEPLPPSATSQLGLQGNLDPTVAIPAGTVTLSSTVVDPQGASHTADITFTHVAADQWDAQVSLPNGDGVVNDADITGLTFNPDGSFASVADNAFSITFNGFATPQTVTLDFGNANSFNGVTQVSGATTIVANQNDGFSSSPLIDIGFDAEGQIIGQYSNGERQALGQIGIATFSNPEGLEKVNGNMFSTTGNSGEANITGGLTGRAGAVLSGNLETSNVDTSKEIALMIIAQRGFQFNARVITASNEILQEAANLIR</sequence>
<proteinExistence type="inferred from homology"/>
<dbReference type="Pfam" id="PF07559">
    <property type="entry name" value="FlgE_D2"/>
    <property type="match status" value="1"/>
</dbReference>
<evidence type="ECO:0000256" key="3">
    <source>
        <dbReference type="ARBA" id="ARBA00019015"/>
    </source>
</evidence>
<keyword evidence="4 5" id="KW-0975">Bacterial flagellum</keyword>
<dbReference type="InterPro" id="IPR037925">
    <property type="entry name" value="FlgE/F/G-like"/>
</dbReference>
<dbReference type="AlphaFoldDB" id="A0A5S9IN96"/>
<gene>
    <name evidence="10" type="ORF">UABAM_03352</name>
</gene>
<feature type="domain" description="Flagellar basal-body/hook protein C-terminal" evidence="7">
    <location>
        <begin position="358"/>
        <end position="402"/>
    </location>
</feature>
<keyword evidence="11" id="KW-1185">Reference proteome</keyword>
<dbReference type="NCBIfam" id="TIGR03506">
    <property type="entry name" value="FlgEFG_subfam"/>
    <property type="match status" value="1"/>
</dbReference>
<keyword evidence="10" id="KW-0282">Flagellum</keyword>
<organism evidence="10 11">
    <name type="scientific">Uabimicrobium amorphum</name>
    <dbReference type="NCBI Taxonomy" id="2596890"/>
    <lineage>
        <taxon>Bacteria</taxon>
        <taxon>Pseudomonadati</taxon>
        <taxon>Planctomycetota</taxon>
        <taxon>Candidatus Uabimicrobiia</taxon>
        <taxon>Candidatus Uabimicrobiales</taxon>
        <taxon>Candidatus Uabimicrobiaceae</taxon>
        <taxon>Candidatus Uabimicrobium</taxon>
    </lineage>
</organism>
<dbReference type="InterPro" id="IPR010930">
    <property type="entry name" value="Flg_bb/hook_C_dom"/>
</dbReference>
<dbReference type="EMBL" id="AP019860">
    <property type="protein sequence ID" value="BBM84989.1"/>
    <property type="molecule type" value="Genomic_DNA"/>
</dbReference>
<evidence type="ECO:0000256" key="1">
    <source>
        <dbReference type="ARBA" id="ARBA00004117"/>
    </source>
</evidence>
<dbReference type="Pfam" id="PF22692">
    <property type="entry name" value="LlgE_F_G_D1"/>
    <property type="match status" value="1"/>
</dbReference>
<dbReference type="OrthoDB" id="9804559at2"/>
<accession>A0A5S9IN96</accession>
<dbReference type="GO" id="GO:0009424">
    <property type="term" value="C:bacterial-type flagellum hook"/>
    <property type="evidence" value="ECO:0007669"/>
    <property type="project" value="TreeGrafter"/>
</dbReference>
<dbReference type="InterPro" id="IPR011491">
    <property type="entry name" value="FlgE_D2"/>
</dbReference>
<protein>
    <recommendedName>
        <fullName evidence="3 5">Flagellar hook protein FlgE</fullName>
    </recommendedName>
</protein>
<dbReference type="Gene3D" id="2.60.98.20">
    <property type="entry name" value="Flagellar hook protein FlgE"/>
    <property type="match status" value="1"/>
</dbReference>
<dbReference type="PANTHER" id="PTHR30435:SF1">
    <property type="entry name" value="FLAGELLAR HOOK PROTEIN FLGE"/>
    <property type="match status" value="1"/>
</dbReference>
<evidence type="ECO:0000256" key="4">
    <source>
        <dbReference type="ARBA" id="ARBA00023143"/>
    </source>
</evidence>
<dbReference type="Proteomes" id="UP000326354">
    <property type="component" value="Chromosome"/>
</dbReference>
<feature type="domain" description="Flagellar basal body rod protein N-terminal" evidence="6">
    <location>
        <begin position="8"/>
        <end position="35"/>
    </location>
</feature>
<dbReference type="InterPro" id="IPR020013">
    <property type="entry name" value="Flagellar_FlgE/F/G"/>
</dbReference>
<name>A0A5S9IN96_UABAM</name>
<keyword evidence="10" id="KW-0966">Cell projection</keyword>
<feature type="domain" description="Flagellar hook protein FlgE D2" evidence="8">
    <location>
        <begin position="176"/>
        <end position="284"/>
    </location>
</feature>
<evidence type="ECO:0000259" key="9">
    <source>
        <dbReference type="Pfam" id="PF22692"/>
    </source>
</evidence>
<dbReference type="Pfam" id="PF00460">
    <property type="entry name" value="Flg_bb_rod"/>
    <property type="match status" value="1"/>
</dbReference>
<evidence type="ECO:0000256" key="2">
    <source>
        <dbReference type="ARBA" id="ARBA00009677"/>
    </source>
</evidence>
<evidence type="ECO:0000313" key="10">
    <source>
        <dbReference type="EMBL" id="BBM84989.1"/>
    </source>
</evidence>
<evidence type="ECO:0000313" key="11">
    <source>
        <dbReference type="Proteomes" id="UP000326354"/>
    </source>
</evidence>
<evidence type="ECO:0000259" key="6">
    <source>
        <dbReference type="Pfam" id="PF00460"/>
    </source>
</evidence>